<proteinExistence type="predicted"/>
<dbReference type="SUPFAM" id="SSF46689">
    <property type="entry name" value="Homeodomain-like"/>
    <property type="match status" value="1"/>
</dbReference>
<keyword evidence="2" id="KW-1185">Reference proteome</keyword>
<dbReference type="RefSeq" id="WP_034711663.1">
    <property type="nucleotide sequence ID" value="NZ_JPRH01000004.1"/>
</dbReference>
<comment type="caution">
    <text evidence="1">The sequence shown here is derived from an EMBL/GenBank/DDBJ whole genome shotgun (WGS) entry which is preliminary data.</text>
</comment>
<dbReference type="InterPro" id="IPR009057">
    <property type="entry name" value="Homeodomain-like_sf"/>
</dbReference>
<organism evidence="1 2">
    <name type="scientific">Chryseobacterium soli</name>
    <dbReference type="NCBI Taxonomy" id="445961"/>
    <lineage>
        <taxon>Bacteria</taxon>
        <taxon>Pseudomonadati</taxon>
        <taxon>Bacteroidota</taxon>
        <taxon>Flavobacteriia</taxon>
        <taxon>Flavobacteriales</taxon>
        <taxon>Weeksellaceae</taxon>
        <taxon>Chryseobacterium group</taxon>
        <taxon>Chryseobacterium</taxon>
    </lineage>
</organism>
<dbReference type="OrthoDB" id="799937at2"/>
<evidence type="ECO:0000313" key="1">
    <source>
        <dbReference type="EMBL" id="KFF12454.1"/>
    </source>
</evidence>
<reference evidence="1 2" key="1">
    <citation type="submission" date="2014-07" db="EMBL/GenBank/DDBJ databases">
        <title>Genome of Chryseobacterium soli DSM 19298.</title>
        <authorList>
            <person name="Stropko S.J."/>
            <person name="Pipes S.E."/>
            <person name="Newman J."/>
        </authorList>
    </citation>
    <scope>NUCLEOTIDE SEQUENCE [LARGE SCALE GENOMIC DNA]</scope>
    <source>
        <strain evidence="1 2">DSM 19298</strain>
    </source>
</reference>
<protein>
    <submittedName>
        <fullName evidence="1">Transposase</fullName>
    </submittedName>
</protein>
<accession>A0A086A6Z0</accession>
<dbReference type="Proteomes" id="UP000028705">
    <property type="component" value="Unassembled WGS sequence"/>
</dbReference>
<sequence length="148" mass="17557">MDLKNINIGSLIEKSLIERGIEMDRICSFLSCTEKEVLQMYKSSHIDTKTLLRWSKLLEYDFFRLYSQHLVFYSPQASMGYNQPIVKSSSLLPQFRKNLYTKEIIEFVLAKVNKKEMTKNQVINEYKIPKTTLYKWLQKYKAVNNNVI</sequence>
<dbReference type="eggNOG" id="ENOG5033YC6">
    <property type="taxonomic scope" value="Bacteria"/>
</dbReference>
<dbReference type="EMBL" id="JPRH01000004">
    <property type="protein sequence ID" value="KFF12454.1"/>
    <property type="molecule type" value="Genomic_DNA"/>
</dbReference>
<gene>
    <name evidence="1" type="ORF">IW15_12975</name>
</gene>
<evidence type="ECO:0000313" key="2">
    <source>
        <dbReference type="Proteomes" id="UP000028705"/>
    </source>
</evidence>
<name>A0A086A6Z0_9FLAO</name>
<dbReference type="AlphaFoldDB" id="A0A086A6Z0"/>